<sequence>MCHLQCACITCLHNACQKPYHLLTIVLSDTGRSLENRQAAEHAMTPSDGLPKKPQETVGETLTVGPISRELAPTSLSQPAQFTVFRRFWRPQ</sequence>
<name>A0A5B9MCY4_9BACT</name>
<dbReference type="KEGG" id="smam:Mal15_13950"/>
<accession>A0A5B9MCY4</accession>
<dbReference type="Proteomes" id="UP000321353">
    <property type="component" value="Chromosome"/>
</dbReference>
<gene>
    <name evidence="2" type="ORF">Mal15_13950</name>
</gene>
<keyword evidence="3" id="KW-1185">Reference proteome</keyword>
<organism evidence="2 3">
    <name type="scientific">Stieleria maiorica</name>
    <dbReference type="NCBI Taxonomy" id="2795974"/>
    <lineage>
        <taxon>Bacteria</taxon>
        <taxon>Pseudomonadati</taxon>
        <taxon>Planctomycetota</taxon>
        <taxon>Planctomycetia</taxon>
        <taxon>Pirellulales</taxon>
        <taxon>Pirellulaceae</taxon>
        <taxon>Stieleria</taxon>
    </lineage>
</organism>
<proteinExistence type="predicted"/>
<evidence type="ECO:0000313" key="3">
    <source>
        <dbReference type="Proteomes" id="UP000321353"/>
    </source>
</evidence>
<reference evidence="2 3" key="1">
    <citation type="submission" date="2019-02" db="EMBL/GenBank/DDBJ databases">
        <title>Planctomycetal bacteria perform biofilm scaping via a novel small molecule.</title>
        <authorList>
            <person name="Jeske O."/>
            <person name="Boedeker C."/>
            <person name="Wiegand S."/>
            <person name="Breitling P."/>
            <person name="Kallscheuer N."/>
            <person name="Jogler M."/>
            <person name="Rohde M."/>
            <person name="Petersen J."/>
            <person name="Medema M.H."/>
            <person name="Surup F."/>
            <person name="Jogler C."/>
        </authorList>
    </citation>
    <scope>NUCLEOTIDE SEQUENCE [LARGE SCALE GENOMIC DNA]</scope>
    <source>
        <strain evidence="2 3">Mal15</strain>
    </source>
</reference>
<feature type="region of interest" description="Disordered" evidence="1">
    <location>
        <begin position="37"/>
        <end position="57"/>
    </location>
</feature>
<protein>
    <submittedName>
        <fullName evidence="2">Uncharacterized protein</fullName>
    </submittedName>
</protein>
<evidence type="ECO:0000256" key="1">
    <source>
        <dbReference type="SAM" id="MobiDB-lite"/>
    </source>
</evidence>
<dbReference type="AlphaFoldDB" id="A0A5B9MCY4"/>
<evidence type="ECO:0000313" key="2">
    <source>
        <dbReference type="EMBL" id="QEF97355.1"/>
    </source>
</evidence>
<dbReference type="EMBL" id="CP036264">
    <property type="protein sequence ID" value="QEF97355.1"/>
    <property type="molecule type" value="Genomic_DNA"/>
</dbReference>